<dbReference type="RefSeq" id="WP_207299432.1">
    <property type="nucleotide sequence ID" value="NZ_CP071444.1"/>
</dbReference>
<evidence type="ECO:0000313" key="4">
    <source>
        <dbReference type="EMBL" id="QSX08090.1"/>
    </source>
</evidence>
<dbReference type="InterPro" id="IPR001647">
    <property type="entry name" value="HTH_TetR"/>
</dbReference>
<dbReference type="Proteomes" id="UP000663499">
    <property type="component" value="Chromosome"/>
</dbReference>
<evidence type="ECO:0000313" key="5">
    <source>
        <dbReference type="Proteomes" id="UP000663499"/>
    </source>
</evidence>
<reference evidence="4" key="1">
    <citation type="submission" date="2021-03" db="EMBL/GenBank/DDBJ databases">
        <title>Alkalibacter marinus sp. nov., isolated from tidal flat sediment.</title>
        <authorList>
            <person name="Namirimu T."/>
            <person name="Yang J.-A."/>
            <person name="Yang S.-H."/>
            <person name="Kim Y.-J."/>
            <person name="Kwon K.K."/>
        </authorList>
    </citation>
    <scope>NUCLEOTIDE SEQUENCE</scope>
    <source>
        <strain evidence="4">ES005</strain>
    </source>
</reference>
<keyword evidence="1 2" id="KW-0238">DNA-binding</keyword>
<feature type="DNA-binding region" description="H-T-H motif" evidence="2">
    <location>
        <begin position="37"/>
        <end position="56"/>
    </location>
</feature>
<feature type="domain" description="HTH tetR-type" evidence="3">
    <location>
        <begin position="14"/>
        <end position="74"/>
    </location>
</feature>
<evidence type="ECO:0000259" key="3">
    <source>
        <dbReference type="PROSITE" id="PS50977"/>
    </source>
</evidence>
<dbReference type="InterPro" id="IPR009057">
    <property type="entry name" value="Homeodomain-like_sf"/>
</dbReference>
<evidence type="ECO:0000256" key="1">
    <source>
        <dbReference type="ARBA" id="ARBA00023125"/>
    </source>
</evidence>
<dbReference type="AlphaFoldDB" id="A0A974XGA0"/>
<keyword evidence="5" id="KW-1185">Reference proteome</keyword>
<dbReference type="Pfam" id="PF00440">
    <property type="entry name" value="TetR_N"/>
    <property type="match status" value="1"/>
</dbReference>
<dbReference type="KEGG" id="alka:J0B03_09835"/>
<evidence type="ECO:0000256" key="2">
    <source>
        <dbReference type="PROSITE-ProRule" id="PRU00335"/>
    </source>
</evidence>
<name>A0A974XGA0_9FIRM</name>
<dbReference type="GO" id="GO:0003677">
    <property type="term" value="F:DNA binding"/>
    <property type="evidence" value="ECO:0007669"/>
    <property type="project" value="UniProtKB-UniRule"/>
</dbReference>
<dbReference type="PROSITE" id="PS50977">
    <property type="entry name" value="HTH_TETR_2"/>
    <property type="match status" value="1"/>
</dbReference>
<dbReference type="SUPFAM" id="SSF46689">
    <property type="entry name" value="Homeodomain-like"/>
    <property type="match status" value="1"/>
</dbReference>
<sequence length="221" mass="25778">MPTPKKRQKIKKSQLTKNKLLEVSNHLFYEKGYEGTKIRELTRLAEVNHSLIYYYFPNGKVDIAYKLIVAHEKKCLQALRKSYKAEGYLMYTLVYLRFVARELLQYEKDMDFYIQAWSEFRPVRGLFIENYTAANEVGLTVDAPTVEKATLMGDSIWSGMYKAKQSGAFDFSHKEIRDATDITRWVFMGYPMDKIKQHIEKAEGILKDIPLAGIRLLEPVE</sequence>
<accession>A0A974XGA0</accession>
<dbReference type="EMBL" id="CP071444">
    <property type="protein sequence ID" value="QSX08090.1"/>
    <property type="molecule type" value="Genomic_DNA"/>
</dbReference>
<dbReference type="Gene3D" id="1.10.357.10">
    <property type="entry name" value="Tetracycline Repressor, domain 2"/>
    <property type="match status" value="1"/>
</dbReference>
<gene>
    <name evidence="4" type="ORF">J0B03_09835</name>
</gene>
<proteinExistence type="predicted"/>
<protein>
    <submittedName>
        <fullName evidence="4">TetR/AcrR family transcriptional regulator</fullName>
    </submittedName>
</protein>
<organism evidence="4 5">
    <name type="scientific">Alkalibacter rhizosphaerae</name>
    <dbReference type="NCBI Taxonomy" id="2815577"/>
    <lineage>
        <taxon>Bacteria</taxon>
        <taxon>Bacillati</taxon>
        <taxon>Bacillota</taxon>
        <taxon>Clostridia</taxon>
        <taxon>Eubacteriales</taxon>
        <taxon>Eubacteriaceae</taxon>
        <taxon>Alkalibacter</taxon>
    </lineage>
</organism>